<dbReference type="Gene3D" id="3.30.40.10">
    <property type="entry name" value="Zinc/RING finger domain, C3HC4 (zinc finger)"/>
    <property type="match status" value="1"/>
</dbReference>
<dbReference type="Pfam" id="PF13639">
    <property type="entry name" value="zf-RING_2"/>
    <property type="match status" value="1"/>
</dbReference>
<accession>A0ABR0UMM4</accession>
<sequence>MPFVGRCLCACIFETATREGESREGDTGRYKIEVAEMGGGDGGASWKLKKAAKKIFVQTCGSFCHRQEARVDNSTATSYVPAKFHIPPSSSQGLKNLCAICLDPLNYSSGSSPGEAIFTAQCSHAFHFACISSNVRHGSVTCPICRAHWTQLPRNLNLQCALHSTKADPILQILDDSIANSRVHRPSDGLSGVLTTPHRSISYRYLLFSRSACFSAQAHDFVREKNCVASHRSSILYGPGGSDGRAKERSENTRDRVHKNTQSCILHLTDSPSGSYHQFDMEAQFTIHRFHVGFGFGASNGFDYAEFEEFLARTLGGAIRDIQMRIEDGTRIVRIGELRGGEERNIPVYLGECGPVCVEYSYVEGGDGECVRRGEVVVGLEDKGDRSENGDGVPIGGRMSSVENWDYHDPFMARRWAKHLHGYRL</sequence>
<keyword evidence="1" id="KW-0479">Metal-binding</keyword>
<reference evidence="3 4" key="1">
    <citation type="journal article" date="2021" name="Comput. Struct. Biotechnol. J.">
        <title>De novo genome assembly of the potent medicinal plant Rehmannia glutinosa using nanopore technology.</title>
        <authorList>
            <person name="Ma L."/>
            <person name="Dong C."/>
            <person name="Song C."/>
            <person name="Wang X."/>
            <person name="Zheng X."/>
            <person name="Niu Y."/>
            <person name="Chen S."/>
            <person name="Feng W."/>
        </authorList>
    </citation>
    <scope>NUCLEOTIDE SEQUENCE [LARGE SCALE GENOMIC DNA]</scope>
    <source>
        <strain evidence="3">DH-2019</strain>
    </source>
</reference>
<dbReference type="Proteomes" id="UP001318860">
    <property type="component" value="Unassembled WGS sequence"/>
</dbReference>
<feature type="domain" description="RING-type" evidence="2">
    <location>
        <begin position="98"/>
        <end position="146"/>
    </location>
</feature>
<organism evidence="3 4">
    <name type="scientific">Rehmannia glutinosa</name>
    <name type="common">Chinese foxglove</name>
    <dbReference type="NCBI Taxonomy" id="99300"/>
    <lineage>
        <taxon>Eukaryota</taxon>
        <taxon>Viridiplantae</taxon>
        <taxon>Streptophyta</taxon>
        <taxon>Embryophyta</taxon>
        <taxon>Tracheophyta</taxon>
        <taxon>Spermatophyta</taxon>
        <taxon>Magnoliopsida</taxon>
        <taxon>eudicotyledons</taxon>
        <taxon>Gunneridae</taxon>
        <taxon>Pentapetalae</taxon>
        <taxon>asterids</taxon>
        <taxon>lamiids</taxon>
        <taxon>Lamiales</taxon>
        <taxon>Orobanchaceae</taxon>
        <taxon>Rehmannieae</taxon>
        <taxon>Rehmannia</taxon>
    </lineage>
</organism>
<protein>
    <recommendedName>
        <fullName evidence="2">RING-type domain-containing protein</fullName>
    </recommendedName>
</protein>
<dbReference type="PROSITE" id="PS50089">
    <property type="entry name" value="ZF_RING_2"/>
    <property type="match status" value="1"/>
</dbReference>
<keyword evidence="1" id="KW-0862">Zinc</keyword>
<keyword evidence="4" id="KW-1185">Reference proteome</keyword>
<evidence type="ECO:0000259" key="2">
    <source>
        <dbReference type="PROSITE" id="PS50089"/>
    </source>
</evidence>
<comment type="caution">
    <text evidence="3">The sequence shown here is derived from an EMBL/GenBank/DDBJ whole genome shotgun (WGS) entry which is preliminary data.</text>
</comment>
<evidence type="ECO:0000313" key="3">
    <source>
        <dbReference type="EMBL" id="KAK6123909.1"/>
    </source>
</evidence>
<dbReference type="InterPro" id="IPR013083">
    <property type="entry name" value="Znf_RING/FYVE/PHD"/>
</dbReference>
<keyword evidence="1" id="KW-0863">Zinc-finger</keyword>
<gene>
    <name evidence="3" type="ORF">DH2020_042352</name>
</gene>
<evidence type="ECO:0000256" key="1">
    <source>
        <dbReference type="PROSITE-ProRule" id="PRU00175"/>
    </source>
</evidence>
<dbReference type="InterPro" id="IPR051266">
    <property type="entry name" value="CLCR"/>
</dbReference>
<evidence type="ECO:0000313" key="4">
    <source>
        <dbReference type="Proteomes" id="UP001318860"/>
    </source>
</evidence>
<dbReference type="PANTHER" id="PTHR10579:SF47">
    <property type="entry name" value="OS09G0298500 PROTEIN"/>
    <property type="match status" value="1"/>
</dbReference>
<dbReference type="EMBL" id="JABTTQ020002436">
    <property type="protein sequence ID" value="KAK6123909.1"/>
    <property type="molecule type" value="Genomic_DNA"/>
</dbReference>
<dbReference type="SMART" id="SM00184">
    <property type="entry name" value="RING"/>
    <property type="match status" value="1"/>
</dbReference>
<dbReference type="PANTHER" id="PTHR10579">
    <property type="entry name" value="CALCIUM-ACTIVATED CHLORIDE CHANNEL REGULATOR"/>
    <property type="match status" value="1"/>
</dbReference>
<dbReference type="InterPro" id="IPR001841">
    <property type="entry name" value="Znf_RING"/>
</dbReference>
<dbReference type="SUPFAM" id="SSF57850">
    <property type="entry name" value="RING/U-box"/>
    <property type="match status" value="1"/>
</dbReference>
<proteinExistence type="predicted"/>
<name>A0ABR0UMM4_REHGL</name>